<gene>
    <name evidence="2" type="ORF">MVEN_02398000</name>
</gene>
<evidence type="ECO:0000313" key="2">
    <source>
        <dbReference type="EMBL" id="KAF7332921.1"/>
    </source>
</evidence>
<evidence type="ECO:0000313" key="3">
    <source>
        <dbReference type="Proteomes" id="UP000620124"/>
    </source>
</evidence>
<proteinExistence type="predicted"/>
<dbReference type="GO" id="GO:0016787">
    <property type="term" value="F:hydrolase activity"/>
    <property type="evidence" value="ECO:0007669"/>
    <property type="project" value="UniProtKB-KW"/>
</dbReference>
<feature type="signal peptide" evidence="1">
    <location>
        <begin position="1"/>
        <end position="20"/>
    </location>
</feature>
<accession>A0A8H7CDU7</accession>
<organism evidence="2 3">
    <name type="scientific">Mycena venus</name>
    <dbReference type="NCBI Taxonomy" id="2733690"/>
    <lineage>
        <taxon>Eukaryota</taxon>
        <taxon>Fungi</taxon>
        <taxon>Dikarya</taxon>
        <taxon>Basidiomycota</taxon>
        <taxon>Agaricomycotina</taxon>
        <taxon>Agaricomycetes</taxon>
        <taxon>Agaricomycetidae</taxon>
        <taxon>Agaricales</taxon>
        <taxon>Marasmiineae</taxon>
        <taxon>Mycenaceae</taxon>
        <taxon>Mycena</taxon>
    </lineage>
</organism>
<reference evidence="2" key="1">
    <citation type="submission" date="2020-05" db="EMBL/GenBank/DDBJ databases">
        <title>Mycena genomes resolve the evolution of fungal bioluminescence.</title>
        <authorList>
            <person name="Tsai I.J."/>
        </authorList>
    </citation>
    <scope>NUCLEOTIDE SEQUENCE</scope>
    <source>
        <strain evidence="2">CCC161011</strain>
    </source>
</reference>
<keyword evidence="3" id="KW-1185">Reference proteome</keyword>
<sequence>MFLLSVLTVWLYVFHAVCLGQQVSSLWRKPNVTMSRVDRVGVAEAALEKAITFLDTTALFPDAVWVTTISENTLAPYSNYSFPLPGKINDGLHYGHGAAVAYEKYKTGVFLEYAEQVWWAAKAFTLGQNDVSKGTVPYKDFTISPTCGGITTAGATFREKSSTAGDINVQATGGFLVYVTSRYSKPLASTDASV</sequence>
<keyword evidence="1" id="KW-0732">Signal</keyword>
<dbReference type="Proteomes" id="UP000620124">
    <property type="component" value="Unassembled WGS sequence"/>
</dbReference>
<dbReference type="OrthoDB" id="3067581at2759"/>
<comment type="caution">
    <text evidence="2">The sequence shown here is derived from an EMBL/GenBank/DDBJ whole genome shotgun (WGS) entry which is preliminary data.</text>
</comment>
<feature type="chain" id="PRO_5034150972" evidence="1">
    <location>
        <begin position="21"/>
        <end position="194"/>
    </location>
</feature>
<evidence type="ECO:0000256" key="1">
    <source>
        <dbReference type="SAM" id="SignalP"/>
    </source>
</evidence>
<dbReference type="EMBL" id="JACAZI010000031">
    <property type="protein sequence ID" value="KAF7332921.1"/>
    <property type="molecule type" value="Genomic_DNA"/>
</dbReference>
<protein>
    <submittedName>
        <fullName evidence="2">Glycoside hydrolase family 76 protein</fullName>
    </submittedName>
</protein>
<dbReference type="AlphaFoldDB" id="A0A8H7CDU7"/>
<keyword evidence="2" id="KW-0378">Hydrolase</keyword>
<name>A0A8H7CDU7_9AGAR</name>